<organism evidence="1 2">
    <name type="scientific">Decorospora gaudefroyi</name>
    <dbReference type="NCBI Taxonomy" id="184978"/>
    <lineage>
        <taxon>Eukaryota</taxon>
        <taxon>Fungi</taxon>
        <taxon>Dikarya</taxon>
        <taxon>Ascomycota</taxon>
        <taxon>Pezizomycotina</taxon>
        <taxon>Dothideomycetes</taxon>
        <taxon>Pleosporomycetidae</taxon>
        <taxon>Pleosporales</taxon>
        <taxon>Pleosporineae</taxon>
        <taxon>Pleosporaceae</taxon>
        <taxon>Decorospora</taxon>
    </lineage>
</organism>
<keyword evidence="2" id="KW-1185">Reference proteome</keyword>
<sequence length="94" mass="10712">MLARPEESELVRRRAAVLTGFFFHVRWRLVGDVIVWTVVAGWAYEGFRVDREKKGAGHTHFVPPPQARAADTGSPLRLAQCLGSHWRCYDAIHQ</sequence>
<evidence type="ECO:0000313" key="2">
    <source>
        <dbReference type="Proteomes" id="UP000800040"/>
    </source>
</evidence>
<reference evidence="1" key="1">
    <citation type="submission" date="2020-01" db="EMBL/GenBank/DDBJ databases">
        <authorList>
            <consortium name="DOE Joint Genome Institute"/>
            <person name="Haridas S."/>
            <person name="Albert R."/>
            <person name="Binder M."/>
            <person name="Bloem J."/>
            <person name="Labutti K."/>
            <person name="Salamov A."/>
            <person name="Andreopoulos B."/>
            <person name="Baker S.E."/>
            <person name="Barry K."/>
            <person name="Bills G."/>
            <person name="Bluhm B.H."/>
            <person name="Cannon C."/>
            <person name="Castanera R."/>
            <person name="Culley D.E."/>
            <person name="Daum C."/>
            <person name="Ezra D."/>
            <person name="Gonzalez J.B."/>
            <person name="Henrissat B."/>
            <person name="Kuo A."/>
            <person name="Liang C."/>
            <person name="Lipzen A."/>
            <person name="Lutzoni F."/>
            <person name="Magnuson J."/>
            <person name="Mondo S."/>
            <person name="Nolan M."/>
            <person name="Ohm R."/>
            <person name="Pangilinan J."/>
            <person name="Park H.-J."/>
            <person name="Ramirez L."/>
            <person name="Alfaro M."/>
            <person name="Sun H."/>
            <person name="Tritt A."/>
            <person name="Yoshinaga Y."/>
            <person name="Zwiers L.-H."/>
            <person name="Turgeon B.G."/>
            <person name="Goodwin S.B."/>
            <person name="Spatafora J.W."/>
            <person name="Crous P.W."/>
            <person name="Grigoriev I.V."/>
        </authorList>
    </citation>
    <scope>NUCLEOTIDE SEQUENCE</scope>
    <source>
        <strain evidence="1">P77</strain>
    </source>
</reference>
<dbReference type="EMBL" id="ML975247">
    <property type="protein sequence ID" value="KAF1839032.1"/>
    <property type="molecule type" value="Genomic_DNA"/>
</dbReference>
<evidence type="ECO:0000313" key="1">
    <source>
        <dbReference type="EMBL" id="KAF1839032.1"/>
    </source>
</evidence>
<accession>A0A6A5KS64</accession>
<name>A0A6A5KS64_9PLEO</name>
<dbReference type="Proteomes" id="UP000800040">
    <property type="component" value="Unassembled WGS sequence"/>
</dbReference>
<protein>
    <submittedName>
        <fullName evidence="1">Uncharacterized protein</fullName>
    </submittedName>
</protein>
<proteinExistence type="predicted"/>
<dbReference type="AlphaFoldDB" id="A0A6A5KS64"/>
<gene>
    <name evidence="1" type="ORF">BDW02DRAFT_273818</name>
</gene>